<evidence type="ECO:0000259" key="14">
    <source>
        <dbReference type="Pfam" id="PF14748"/>
    </source>
</evidence>
<comment type="catalytic activity">
    <reaction evidence="9">
        <text>L-proline + NAD(+) = (S)-1-pyrroline-5-carboxylate + NADH + 2 H(+)</text>
        <dbReference type="Rhea" id="RHEA:14105"/>
        <dbReference type="ChEBI" id="CHEBI:15378"/>
        <dbReference type="ChEBI" id="CHEBI:17388"/>
        <dbReference type="ChEBI" id="CHEBI:57540"/>
        <dbReference type="ChEBI" id="CHEBI:57945"/>
        <dbReference type="ChEBI" id="CHEBI:60039"/>
        <dbReference type="EC" id="1.5.1.2"/>
    </reaction>
</comment>
<evidence type="ECO:0000256" key="2">
    <source>
        <dbReference type="ARBA" id="ARBA00005525"/>
    </source>
</evidence>
<evidence type="ECO:0000256" key="7">
    <source>
        <dbReference type="ARBA" id="ARBA00023002"/>
    </source>
</evidence>
<evidence type="ECO:0000256" key="1">
    <source>
        <dbReference type="ARBA" id="ARBA00004496"/>
    </source>
</evidence>
<comment type="subcellular location">
    <subcellularLocation>
        <location evidence="1 9">Cytoplasm</location>
    </subcellularLocation>
</comment>
<reference evidence="15" key="1">
    <citation type="journal article" date="2013" name="Extremophiles">
        <title>Proteinivorax tanatarense gen. nov., sp. nov., an anaerobic, haloalkaliphilic, proteolytic bacterium isolated from a decaying algal bloom, and proposal of Proteinivoraceae fam. nov.</title>
        <authorList>
            <person name="Kevbrin V."/>
            <person name="Boltyanskaya Y."/>
            <person name="Zhilina T."/>
            <person name="Kolganova T."/>
            <person name="Lavrentjeva E."/>
            <person name="Kuznetsov B."/>
        </authorList>
    </citation>
    <scope>NUCLEOTIDE SEQUENCE</scope>
    <source>
        <strain evidence="15">Z-910T</strain>
    </source>
</reference>
<dbReference type="PIRSF" id="PIRSF000193">
    <property type="entry name" value="Pyrrol-5-carb_rd"/>
    <property type="match status" value="1"/>
</dbReference>
<gene>
    <name evidence="9 15" type="primary">proC</name>
    <name evidence="15" type="ORF">PRVXT_000372</name>
</gene>
<comment type="pathway">
    <text evidence="9 12">Amino-acid biosynthesis; L-proline biosynthesis; L-proline from L-glutamate 5-semialdehyde: step 1/1.</text>
</comment>
<evidence type="ECO:0000313" key="15">
    <source>
        <dbReference type="EMBL" id="XBX75261.1"/>
    </source>
</evidence>
<comment type="function">
    <text evidence="8 9">Catalyzes the reduction of 1-pyrroline-5-carboxylate (PCA) to L-proline.</text>
</comment>
<evidence type="ECO:0000256" key="12">
    <source>
        <dbReference type="RuleBase" id="RU003903"/>
    </source>
</evidence>
<dbReference type="GO" id="GO:0055129">
    <property type="term" value="P:L-proline biosynthetic process"/>
    <property type="evidence" value="ECO:0007669"/>
    <property type="project" value="UniProtKB-UniRule"/>
</dbReference>
<organism evidence="15">
    <name type="scientific">Proteinivorax tanatarense</name>
    <dbReference type="NCBI Taxonomy" id="1260629"/>
    <lineage>
        <taxon>Bacteria</taxon>
        <taxon>Bacillati</taxon>
        <taxon>Bacillota</taxon>
        <taxon>Clostridia</taxon>
        <taxon>Eubacteriales</taxon>
        <taxon>Proteinivoracaceae</taxon>
        <taxon>Proteinivorax</taxon>
    </lineage>
</organism>
<keyword evidence="3 9" id="KW-0963">Cytoplasm</keyword>
<dbReference type="FunFam" id="1.10.3730.10:FF:000001">
    <property type="entry name" value="Pyrroline-5-carboxylate reductase"/>
    <property type="match status" value="1"/>
</dbReference>
<feature type="binding site" evidence="11">
    <location>
        <position position="55"/>
    </location>
    <ligand>
        <name>NADPH</name>
        <dbReference type="ChEBI" id="CHEBI:57783"/>
    </ligand>
</feature>
<evidence type="ECO:0000256" key="6">
    <source>
        <dbReference type="ARBA" id="ARBA00022857"/>
    </source>
</evidence>
<feature type="binding site" evidence="11">
    <location>
        <position position="33"/>
    </location>
    <ligand>
        <name>NADP(+)</name>
        <dbReference type="ChEBI" id="CHEBI:58349"/>
    </ligand>
</feature>
<evidence type="ECO:0000256" key="9">
    <source>
        <dbReference type="HAMAP-Rule" id="MF_01925"/>
    </source>
</evidence>
<comment type="similarity">
    <text evidence="2 9 12">Belongs to the pyrroline-5-carboxylate reductase family.</text>
</comment>
<dbReference type="InterPro" id="IPR053790">
    <property type="entry name" value="P5CR-like_CS"/>
</dbReference>
<dbReference type="AlphaFoldDB" id="A0AAU7VMV6"/>
<accession>A0AAU7VMV6</accession>
<dbReference type="Gene3D" id="1.10.3730.10">
    <property type="entry name" value="ProC C-terminal domain-like"/>
    <property type="match status" value="1"/>
</dbReference>
<dbReference type="SUPFAM" id="SSF51735">
    <property type="entry name" value="NAD(P)-binding Rossmann-fold domains"/>
    <property type="match status" value="1"/>
</dbReference>
<keyword evidence="4 9" id="KW-0028">Amino-acid biosynthesis</keyword>
<dbReference type="PROSITE" id="PS00521">
    <property type="entry name" value="P5CR"/>
    <property type="match status" value="1"/>
</dbReference>
<proteinExistence type="inferred from homology"/>
<dbReference type="InterPro" id="IPR029036">
    <property type="entry name" value="P5CR_dimer"/>
</dbReference>
<dbReference type="HAMAP" id="MF_01925">
    <property type="entry name" value="P5C_reductase"/>
    <property type="match status" value="1"/>
</dbReference>
<dbReference type="GO" id="GO:0004735">
    <property type="term" value="F:pyrroline-5-carboxylate reductase activity"/>
    <property type="evidence" value="ECO:0007669"/>
    <property type="project" value="UniProtKB-UniRule"/>
</dbReference>
<dbReference type="InterPro" id="IPR008927">
    <property type="entry name" value="6-PGluconate_DH-like_C_sf"/>
</dbReference>
<dbReference type="NCBIfam" id="TIGR00112">
    <property type="entry name" value="proC"/>
    <property type="match status" value="1"/>
</dbReference>
<dbReference type="InterPro" id="IPR000304">
    <property type="entry name" value="Pyrroline-COOH_reductase"/>
</dbReference>
<keyword evidence="7 9" id="KW-0560">Oxidoreductase</keyword>
<evidence type="ECO:0000259" key="13">
    <source>
        <dbReference type="Pfam" id="PF03807"/>
    </source>
</evidence>
<keyword evidence="5 9" id="KW-0641">Proline biosynthesis</keyword>
<feature type="domain" description="Pyrroline-5-carboxylate reductase dimerisation" evidence="14">
    <location>
        <begin position="160"/>
        <end position="263"/>
    </location>
</feature>
<protein>
    <recommendedName>
        <fullName evidence="9 10">Pyrroline-5-carboxylate reductase</fullName>
        <shortName evidence="9">P5C reductase</shortName>
        <shortName evidence="9">P5CR</shortName>
        <ecNumber evidence="9 10">1.5.1.2</ecNumber>
    </recommendedName>
    <alternativeName>
        <fullName evidence="9">PCA reductase</fullName>
    </alternativeName>
</protein>
<dbReference type="SUPFAM" id="SSF48179">
    <property type="entry name" value="6-phosphogluconate dehydrogenase C-terminal domain-like"/>
    <property type="match status" value="1"/>
</dbReference>
<evidence type="ECO:0000256" key="8">
    <source>
        <dbReference type="ARBA" id="ARBA00058118"/>
    </source>
</evidence>
<reference evidence="15" key="2">
    <citation type="submission" date="2024-06" db="EMBL/GenBank/DDBJ databases">
        <authorList>
            <person name="Petrova K.O."/>
            <person name="Toshchakov S.V."/>
            <person name="Boltjanskaja Y.V."/>
            <person name="Kevbrin V."/>
        </authorList>
    </citation>
    <scope>NUCLEOTIDE SEQUENCE</scope>
    <source>
        <strain evidence="15">Z-910T</strain>
    </source>
</reference>
<evidence type="ECO:0000256" key="3">
    <source>
        <dbReference type="ARBA" id="ARBA00022490"/>
    </source>
</evidence>
<sequence length="265" mass="28613">MKLGFIGCGNMAQAIIKGIIDSKLLPKEDIIASDNFEPCLDKAEELLGIQTTIDNKKIVEDCEIVILAIKPQGYFEIIKEISPSTSKDTIIVTIAPGITLASLEKAFSKEIKIIRTMPNTPSIVREGMTAICYNSLVEDNEVNKVKELFEAVGAVEIVPEDLMDVVVAASGSSPAYVFMFIEAMADAAVLLGMDRKQAYRFASQAVMGSAKMLIETGKHPAELKDMVCSPAGATIEAVKTLESCELRSSVIKAMVNCANRSKSIT</sequence>
<dbReference type="Pfam" id="PF14748">
    <property type="entry name" value="P5CR_dimer"/>
    <property type="match status" value="1"/>
</dbReference>
<evidence type="ECO:0000256" key="11">
    <source>
        <dbReference type="PIRSR" id="PIRSR000193-1"/>
    </source>
</evidence>
<keyword evidence="6 9" id="KW-0521">NADP</keyword>
<dbReference type="PANTHER" id="PTHR11645">
    <property type="entry name" value="PYRROLINE-5-CARBOXYLATE REDUCTASE"/>
    <property type="match status" value="1"/>
</dbReference>
<name>A0AAU7VMV6_9FIRM</name>
<dbReference type="EMBL" id="CP158367">
    <property type="protein sequence ID" value="XBX75261.1"/>
    <property type="molecule type" value="Genomic_DNA"/>
</dbReference>
<dbReference type="InterPro" id="IPR028939">
    <property type="entry name" value="P5C_Rdtase_cat_N"/>
</dbReference>
<dbReference type="GO" id="GO:0005737">
    <property type="term" value="C:cytoplasm"/>
    <property type="evidence" value="ECO:0007669"/>
    <property type="project" value="UniProtKB-SubCell"/>
</dbReference>
<comment type="catalytic activity">
    <reaction evidence="9 12">
        <text>L-proline + NADP(+) = (S)-1-pyrroline-5-carboxylate + NADPH + 2 H(+)</text>
        <dbReference type="Rhea" id="RHEA:14109"/>
        <dbReference type="ChEBI" id="CHEBI:15378"/>
        <dbReference type="ChEBI" id="CHEBI:17388"/>
        <dbReference type="ChEBI" id="CHEBI:57783"/>
        <dbReference type="ChEBI" id="CHEBI:58349"/>
        <dbReference type="ChEBI" id="CHEBI:60039"/>
        <dbReference type="EC" id="1.5.1.2"/>
    </reaction>
</comment>
<dbReference type="InterPro" id="IPR036291">
    <property type="entry name" value="NAD(P)-bd_dom_sf"/>
</dbReference>
<feature type="domain" description="Pyrroline-5-carboxylate reductase catalytic N-terminal" evidence="13">
    <location>
        <begin position="2"/>
        <end position="96"/>
    </location>
</feature>
<feature type="binding site" evidence="11">
    <location>
        <begin position="68"/>
        <end position="71"/>
    </location>
    <ligand>
        <name>NADP(+)</name>
        <dbReference type="ChEBI" id="CHEBI:58349"/>
    </ligand>
</feature>
<evidence type="ECO:0000256" key="4">
    <source>
        <dbReference type="ARBA" id="ARBA00022605"/>
    </source>
</evidence>
<dbReference type="Gene3D" id="3.40.50.720">
    <property type="entry name" value="NAD(P)-binding Rossmann-like Domain"/>
    <property type="match status" value="1"/>
</dbReference>
<dbReference type="RefSeq" id="WP_350344006.1">
    <property type="nucleotide sequence ID" value="NZ_CP158367.1"/>
</dbReference>
<dbReference type="EC" id="1.5.1.2" evidence="9 10"/>
<evidence type="ECO:0000256" key="5">
    <source>
        <dbReference type="ARBA" id="ARBA00022650"/>
    </source>
</evidence>
<dbReference type="FunFam" id="3.40.50.720:FF:000190">
    <property type="entry name" value="Pyrroline-5-carboxylate reductase"/>
    <property type="match status" value="1"/>
</dbReference>
<evidence type="ECO:0000256" key="10">
    <source>
        <dbReference type="NCBIfam" id="TIGR00112"/>
    </source>
</evidence>
<feature type="binding site" evidence="11">
    <location>
        <begin position="6"/>
        <end position="11"/>
    </location>
    <ligand>
        <name>NADP(+)</name>
        <dbReference type="ChEBI" id="CHEBI:58349"/>
    </ligand>
</feature>
<dbReference type="PANTHER" id="PTHR11645:SF0">
    <property type="entry name" value="PYRROLINE-5-CARBOXYLATE REDUCTASE 3"/>
    <property type="match status" value="1"/>
</dbReference>
<dbReference type="Pfam" id="PF03807">
    <property type="entry name" value="F420_oxidored"/>
    <property type="match status" value="1"/>
</dbReference>